<dbReference type="GO" id="GO:0033260">
    <property type="term" value="P:nuclear DNA replication"/>
    <property type="evidence" value="ECO:0007669"/>
    <property type="project" value="TreeGrafter"/>
</dbReference>
<dbReference type="OrthoDB" id="534063at2759"/>
<feature type="region of interest" description="Disordered" evidence="5">
    <location>
        <begin position="1"/>
        <end position="23"/>
    </location>
</feature>
<evidence type="ECO:0000313" key="7">
    <source>
        <dbReference type="Proteomes" id="UP000326396"/>
    </source>
</evidence>
<reference evidence="6 7" key="1">
    <citation type="submission" date="2019-05" db="EMBL/GenBank/DDBJ databases">
        <title>Mikania micrantha, genome provides insights into the molecular mechanism of rapid growth.</title>
        <authorList>
            <person name="Liu B."/>
        </authorList>
    </citation>
    <scope>NUCLEOTIDE SEQUENCE [LARGE SCALE GENOMIC DNA]</scope>
    <source>
        <strain evidence="6">NLD-2019</strain>
        <tissue evidence="6">Leaf</tissue>
    </source>
</reference>
<dbReference type="GO" id="GO:0005634">
    <property type="term" value="C:nucleus"/>
    <property type="evidence" value="ECO:0007669"/>
    <property type="project" value="UniProtKB-SubCell"/>
</dbReference>
<keyword evidence="2" id="KW-0217">Developmental protein</keyword>
<dbReference type="EMBL" id="SZYD01001314">
    <property type="protein sequence ID" value="KAD0864875.1"/>
    <property type="molecule type" value="Genomic_DNA"/>
</dbReference>
<name>A0A5N6LEG9_9ASTR</name>
<dbReference type="PROSITE" id="PS51257">
    <property type="entry name" value="PROKAR_LIPOPROTEIN"/>
    <property type="match status" value="1"/>
</dbReference>
<organism evidence="6 7">
    <name type="scientific">Mikania micrantha</name>
    <name type="common">bitter vine</name>
    <dbReference type="NCBI Taxonomy" id="192012"/>
    <lineage>
        <taxon>Eukaryota</taxon>
        <taxon>Viridiplantae</taxon>
        <taxon>Streptophyta</taxon>
        <taxon>Embryophyta</taxon>
        <taxon>Tracheophyta</taxon>
        <taxon>Spermatophyta</taxon>
        <taxon>Magnoliopsida</taxon>
        <taxon>eudicotyledons</taxon>
        <taxon>Gunneridae</taxon>
        <taxon>Pentapetalae</taxon>
        <taxon>asterids</taxon>
        <taxon>campanulids</taxon>
        <taxon>Asterales</taxon>
        <taxon>Asteraceae</taxon>
        <taxon>Asteroideae</taxon>
        <taxon>Heliantheae alliance</taxon>
        <taxon>Eupatorieae</taxon>
        <taxon>Mikania</taxon>
    </lineage>
</organism>
<evidence type="ECO:0000256" key="2">
    <source>
        <dbReference type="ARBA" id="ARBA00022473"/>
    </source>
</evidence>
<protein>
    <submittedName>
        <fullName evidence="6">Uncharacterized protein</fullName>
    </submittedName>
</protein>
<proteinExistence type="inferred from homology"/>
<evidence type="ECO:0000256" key="5">
    <source>
        <dbReference type="SAM" id="MobiDB-lite"/>
    </source>
</evidence>
<dbReference type="AlphaFoldDB" id="A0A5N6LEG9"/>
<evidence type="ECO:0000256" key="1">
    <source>
        <dbReference type="ARBA" id="ARBA00004123"/>
    </source>
</evidence>
<feature type="compositionally biased region" description="Polar residues" evidence="5">
    <location>
        <begin position="156"/>
        <end position="165"/>
    </location>
</feature>
<sequence>MAKVATRGPMIPESKPLLFSGSLNGGSSSGCSNGANGIKRKTPSELRGEQLKRKNIVEIMDESPAPEFGSLQNANAVTSESLKPILLKNPRYINTHVDEMFPSRKNSLRLKLLSRKENVKENTTADHFDCLKNSSFSLNLDADRQPQCSGPKDTHATTSSTQSNIENKKCSVSTFRSVMELSTGGEKTSGFSLDMDEAFKGLAARPSPNISTSHNESFDGKKNSTSAFCSEFIISGHKIPLDFTLKTSIHVIASSSVSWFHRLMSEHIFNGSTAQISNTKALYSWVYPQSSLPPSVISALSLSSKGEGQTDFLTKRQLAWEASFRSLYVMLRKNICNLFYVCTGQFVAMFTNNNTSTESKTFCNAYVSQSTRNLRSLLKEQDISYNMPLCHSKVEQVTTEDLFELSEIEKHNLGKTRRTVSLSEMDNTPESLLAFSDNNVHGLYDFLLNYRFLLPSLNVLDVPLLYSPVPFENAAVSTPEVKCKEVKRINYVSALTTSEPKYVSASTSYYTIEIRDAYIPPWLTSSVCDTLRSNSDNSFEARDSNVLKCSFVVEPMSIGLNVGLDMVNHKLEPKVAPVEALHDASHSFRVKGTVVSSHLSCGFLKGLKYSDDSYTVSLSPV</sequence>
<comment type="similarity">
    <text evidence="4">Belongs to the DONSON family.</text>
</comment>
<dbReference type="PANTHER" id="PTHR12972:SF0">
    <property type="entry name" value="PROTEIN DOWNSTREAM NEIGHBOR OF SON"/>
    <property type="match status" value="1"/>
</dbReference>
<evidence type="ECO:0000313" key="6">
    <source>
        <dbReference type="EMBL" id="KAD0864875.1"/>
    </source>
</evidence>
<evidence type="ECO:0000256" key="3">
    <source>
        <dbReference type="ARBA" id="ARBA00023242"/>
    </source>
</evidence>
<comment type="caution">
    <text evidence="6">The sequence shown here is derived from an EMBL/GenBank/DDBJ whole genome shotgun (WGS) entry which is preliminary data.</text>
</comment>
<feature type="region of interest" description="Disordered" evidence="5">
    <location>
        <begin position="142"/>
        <end position="165"/>
    </location>
</feature>
<dbReference type="Proteomes" id="UP000326396">
    <property type="component" value="Unassembled WGS sequence"/>
</dbReference>
<evidence type="ECO:0000256" key="4">
    <source>
        <dbReference type="ARBA" id="ARBA00025806"/>
    </source>
</evidence>
<gene>
    <name evidence="6" type="ORF">E3N88_43603</name>
</gene>
<keyword evidence="3" id="KW-0539">Nucleus</keyword>
<accession>A0A5N6LEG9</accession>
<dbReference type="PANTHER" id="PTHR12972">
    <property type="entry name" value="DOWNSTREAM NEIGHBOR OF SON"/>
    <property type="match status" value="1"/>
</dbReference>
<keyword evidence="7" id="KW-1185">Reference proteome</keyword>
<comment type="subcellular location">
    <subcellularLocation>
        <location evidence="1">Nucleus</location>
    </subcellularLocation>
</comment>
<dbReference type="InterPro" id="IPR024861">
    <property type="entry name" value="Donson"/>
</dbReference>